<dbReference type="GO" id="GO:0051539">
    <property type="term" value="F:4 iron, 4 sulfur cluster binding"/>
    <property type="evidence" value="ECO:0007669"/>
    <property type="project" value="UniProtKB-KW"/>
</dbReference>
<comment type="caution">
    <text evidence="6">The sequence shown here is derived from an EMBL/GenBank/DDBJ whole genome shotgun (WGS) entry which is preliminary data.</text>
</comment>
<reference evidence="6" key="1">
    <citation type="submission" date="2023-07" db="EMBL/GenBank/DDBJ databases">
        <title>Genomic Encyclopedia of Type Strains, Phase IV (KMG-IV): sequencing the most valuable type-strain genomes for metagenomic binning, comparative biology and taxonomic classification.</title>
        <authorList>
            <person name="Goeker M."/>
        </authorList>
    </citation>
    <scope>NUCLEOTIDE SEQUENCE</scope>
    <source>
        <strain evidence="6">DSM 24202</strain>
    </source>
</reference>
<sequence>MARIAFCACREYGHIPAENLARLVAAAGAAGHDIEVLDDLCHCAAKDAARLASLATADAVVACHPRAVRGLFARCGCAVPAQLLNARCDSPAAMATALGLGELPATATATVLPSSPAVVAADGWIAWYPVLDYGRCVNCGQCVDFCMFGVYTRDERGVHVTQPDACKTNCPACARMCPARAIMFPKITEEPINGAEPVGTAKPAAASRPGGLMDTLRTRNAVKKRLFKDDMPS</sequence>
<accession>A0AAE4AR59</accession>
<name>A0AAE4AR59_9BACT</name>
<evidence type="ECO:0000256" key="3">
    <source>
        <dbReference type="ARBA" id="ARBA00023004"/>
    </source>
</evidence>
<keyword evidence="7" id="KW-1185">Reference proteome</keyword>
<feature type="domain" description="4Fe-4S ferredoxin-type" evidence="5">
    <location>
        <begin position="127"/>
        <end position="156"/>
    </location>
</feature>
<dbReference type="Gene3D" id="3.30.70.20">
    <property type="match status" value="1"/>
</dbReference>
<dbReference type="SUPFAM" id="SSF54862">
    <property type="entry name" value="4Fe-4S ferredoxins"/>
    <property type="match status" value="1"/>
</dbReference>
<dbReference type="Proteomes" id="UP001238163">
    <property type="component" value="Unassembled WGS sequence"/>
</dbReference>
<dbReference type="PANTHER" id="PTHR43687">
    <property type="entry name" value="ADENYLYLSULFATE REDUCTASE, BETA SUBUNIT"/>
    <property type="match status" value="1"/>
</dbReference>
<evidence type="ECO:0000259" key="5">
    <source>
        <dbReference type="PROSITE" id="PS51379"/>
    </source>
</evidence>
<evidence type="ECO:0000256" key="4">
    <source>
        <dbReference type="ARBA" id="ARBA00023014"/>
    </source>
</evidence>
<keyword evidence="2" id="KW-0479">Metal-binding</keyword>
<dbReference type="GO" id="GO:0046872">
    <property type="term" value="F:metal ion binding"/>
    <property type="evidence" value="ECO:0007669"/>
    <property type="project" value="UniProtKB-KW"/>
</dbReference>
<organism evidence="6 7">
    <name type="scientific">Oligosphaera ethanolica</name>
    <dbReference type="NCBI Taxonomy" id="760260"/>
    <lineage>
        <taxon>Bacteria</taxon>
        <taxon>Pseudomonadati</taxon>
        <taxon>Lentisphaerota</taxon>
        <taxon>Oligosphaeria</taxon>
        <taxon>Oligosphaerales</taxon>
        <taxon>Oligosphaeraceae</taxon>
        <taxon>Oligosphaera</taxon>
    </lineage>
</organism>
<dbReference type="EMBL" id="JAUSVL010000001">
    <property type="protein sequence ID" value="MDQ0291147.1"/>
    <property type="molecule type" value="Genomic_DNA"/>
</dbReference>
<feature type="domain" description="4Fe-4S ferredoxin-type" evidence="5">
    <location>
        <begin position="157"/>
        <end position="187"/>
    </location>
</feature>
<evidence type="ECO:0000256" key="2">
    <source>
        <dbReference type="ARBA" id="ARBA00022723"/>
    </source>
</evidence>
<keyword evidence="4" id="KW-0411">Iron-sulfur</keyword>
<keyword evidence="3" id="KW-0408">Iron</keyword>
<evidence type="ECO:0000313" key="6">
    <source>
        <dbReference type="EMBL" id="MDQ0291147.1"/>
    </source>
</evidence>
<evidence type="ECO:0000256" key="1">
    <source>
        <dbReference type="ARBA" id="ARBA00022485"/>
    </source>
</evidence>
<protein>
    <submittedName>
        <fullName evidence="6">Pyruvate/2-oxoacid:ferredoxin oxidoreductase delta subunit</fullName>
    </submittedName>
</protein>
<dbReference type="PANTHER" id="PTHR43687:SF1">
    <property type="entry name" value="FERREDOXIN III"/>
    <property type="match status" value="1"/>
</dbReference>
<proteinExistence type="predicted"/>
<dbReference type="InterPro" id="IPR050572">
    <property type="entry name" value="Fe-S_Ferredoxin"/>
</dbReference>
<dbReference type="RefSeq" id="WP_307263511.1">
    <property type="nucleotide sequence ID" value="NZ_JAUSVL010000001.1"/>
</dbReference>
<dbReference type="InterPro" id="IPR017896">
    <property type="entry name" value="4Fe4S_Fe-S-bd"/>
</dbReference>
<dbReference type="AlphaFoldDB" id="A0AAE4AR59"/>
<evidence type="ECO:0000313" key="7">
    <source>
        <dbReference type="Proteomes" id="UP001238163"/>
    </source>
</evidence>
<keyword evidence="6" id="KW-0670">Pyruvate</keyword>
<keyword evidence="1" id="KW-0004">4Fe-4S</keyword>
<gene>
    <name evidence="6" type="ORF">J3R75_003254</name>
</gene>
<dbReference type="PROSITE" id="PS51379">
    <property type="entry name" value="4FE4S_FER_2"/>
    <property type="match status" value="2"/>
</dbReference>